<evidence type="ECO:0000259" key="1">
    <source>
        <dbReference type="Pfam" id="PF26528"/>
    </source>
</evidence>
<gene>
    <name evidence="2" type="ORF">LY79DRAFT_551945</name>
</gene>
<sequence>MSSSQIDDGLIAHLKMIYRSYRYTSNIDAKGAFFSSSCYQICRPNPSFAASNRDTIVGYLHDYAPKPTTTEANKIPTQKGFYTIRPLRDNEYEFGTDEQVAPAGFASVEEARSKALLEGWVGMRVDLWDDSAEGQVNKQENSLLVKVQYWWRKENDVWLQIFHDIMYMGPRDGTEGLDGEILE</sequence>
<evidence type="ECO:0000313" key="2">
    <source>
        <dbReference type="EMBL" id="KAK1593472.1"/>
    </source>
</evidence>
<proteinExistence type="predicted"/>
<dbReference type="GeneID" id="85441925"/>
<accession>A0AAD8Q181</accession>
<dbReference type="EMBL" id="JAHLJV010000025">
    <property type="protein sequence ID" value="KAK1593472.1"/>
    <property type="molecule type" value="Genomic_DNA"/>
</dbReference>
<dbReference type="AlphaFoldDB" id="A0AAD8Q181"/>
<feature type="domain" description="SnoaL-like" evidence="1">
    <location>
        <begin position="5"/>
        <end position="175"/>
    </location>
</feature>
<comment type="caution">
    <text evidence="2">The sequence shown here is derived from an EMBL/GenBank/DDBJ whole genome shotgun (WGS) entry which is preliminary data.</text>
</comment>
<organism evidence="2 3">
    <name type="scientific">Colletotrichum navitas</name>
    <dbReference type="NCBI Taxonomy" id="681940"/>
    <lineage>
        <taxon>Eukaryota</taxon>
        <taxon>Fungi</taxon>
        <taxon>Dikarya</taxon>
        <taxon>Ascomycota</taxon>
        <taxon>Pezizomycotina</taxon>
        <taxon>Sordariomycetes</taxon>
        <taxon>Hypocreomycetidae</taxon>
        <taxon>Glomerellales</taxon>
        <taxon>Glomerellaceae</taxon>
        <taxon>Colletotrichum</taxon>
        <taxon>Colletotrichum graminicola species complex</taxon>
    </lineage>
</organism>
<name>A0AAD8Q181_9PEZI</name>
<evidence type="ECO:0000313" key="3">
    <source>
        <dbReference type="Proteomes" id="UP001230504"/>
    </source>
</evidence>
<keyword evidence="3" id="KW-1185">Reference proteome</keyword>
<dbReference type="Proteomes" id="UP001230504">
    <property type="component" value="Unassembled WGS sequence"/>
</dbReference>
<dbReference type="RefSeq" id="XP_060414764.1">
    <property type="nucleotide sequence ID" value="XM_060557685.1"/>
</dbReference>
<dbReference type="InterPro" id="IPR058931">
    <property type="entry name" value="SnoaL_6"/>
</dbReference>
<dbReference type="Pfam" id="PF26528">
    <property type="entry name" value="SnoaL_6"/>
    <property type="match status" value="1"/>
</dbReference>
<protein>
    <recommendedName>
        <fullName evidence="1">SnoaL-like domain-containing protein</fullName>
    </recommendedName>
</protein>
<reference evidence="2" key="1">
    <citation type="submission" date="2021-06" db="EMBL/GenBank/DDBJ databases">
        <title>Comparative genomics, transcriptomics and evolutionary studies reveal genomic signatures of adaptation to plant cell wall in hemibiotrophic fungi.</title>
        <authorList>
            <consortium name="DOE Joint Genome Institute"/>
            <person name="Baroncelli R."/>
            <person name="Diaz J.F."/>
            <person name="Benocci T."/>
            <person name="Peng M."/>
            <person name="Battaglia E."/>
            <person name="Haridas S."/>
            <person name="Andreopoulos W."/>
            <person name="Labutti K."/>
            <person name="Pangilinan J."/>
            <person name="Floch G.L."/>
            <person name="Makela M.R."/>
            <person name="Henrissat B."/>
            <person name="Grigoriev I.V."/>
            <person name="Crouch J.A."/>
            <person name="De Vries R.P."/>
            <person name="Sukno S.A."/>
            <person name="Thon M.R."/>
        </authorList>
    </citation>
    <scope>NUCLEOTIDE SEQUENCE</scope>
    <source>
        <strain evidence="2">CBS 125086</strain>
    </source>
</reference>